<evidence type="ECO:0000313" key="4">
    <source>
        <dbReference type="EMBL" id="PJJ70651.1"/>
    </source>
</evidence>
<dbReference type="SUPFAM" id="SSF46689">
    <property type="entry name" value="Homeodomain-like"/>
    <property type="match status" value="1"/>
</dbReference>
<keyword evidence="5" id="KW-1185">Reference proteome</keyword>
<dbReference type="OrthoDB" id="4726108at2"/>
<protein>
    <submittedName>
        <fullName evidence="4">AcrR family transcriptional regulator</fullName>
    </submittedName>
</protein>
<dbReference type="PANTHER" id="PTHR30055">
    <property type="entry name" value="HTH-TYPE TRANSCRIPTIONAL REGULATOR RUTR"/>
    <property type="match status" value="1"/>
</dbReference>
<dbReference type="InterPro" id="IPR001647">
    <property type="entry name" value="HTH_TetR"/>
</dbReference>
<dbReference type="PRINTS" id="PR00455">
    <property type="entry name" value="HTHTETR"/>
</dbReference>
<organism evidence="4 5">
    <name type="scientific">Diaminobutyricimonas aerilata</name>
    <dbReference type="NCBI Taxonomy" id="1162967"/>
    <lineage>
        <taxon>Bacteria</taxon>
        <taxon>Bacillati</taxon>
        <taxon>Actinomycetota</taxon>
        <taxon>Actinomycetes</taxon>
        <taxon>Micrococcales</taxon>
        <taxon>Microbacteriaceae</taxon>
        <taxon>Diaminobutyricimonas</taxon>
    </lineage>
</organism>
<comment type="caution">
    <text evidence="4">The sequence shown here is derived from an EMBL/GenBank/DDBJ whole genome shotgun (WGS) entry which is preliminary data.</text>
</comment>
<sequence length="182" mass="19685">MNTTTPRASSRDAIRTAAERLFTERGYAGTTVRDIAAEAAVDPALVIRHFAGKEQLFLETMQLALEPAALLDGPLDGLGEAFIRFMLDSGEQTRGVYLALLRASDTEGVGSRLKDVHVSAFVAPLRERLEGDDAELRAAMCASIVGGLFYSLWVVGDETLLAALTDDLARRYGAMLQQLITP</sequence>
<dbReference type="GO" id="GO:0003700">
    <property type="term" value="F:DNA-binding transcription factor activity"/>
    <property type="evidence" value="ECO:0007669"/>
    <property type="project" value="TreeGrafter"/>
</dbReference>
<gene>
    <name evidence="4" type="ORF">CLV46_0173</name>
</gene>
<dbReference type="PROSITE" id="PS50977">
    <property type="entry name" value="HTH_TETR_2"/>
    <property type="match status" value="1"/>
</dbReference>
<evidence type="ECO:0000256" key="2">
    <source>
        <dbReference type="PROSITE-ProRule" id="PRU00335"/>
    </source>
</evidence>
<name>A0A2M9CFE6_9MICO</name>
<dbReference type="AlphaFoldDB" id="A0A2M9CFE6"/>
<evidence type="ECO:0000256" key="1">
    <source>
        <dbReference type="ARBA" id="ARBA00023125"/>
    </source>
</evidence>
<accession>A0A2M9CFE6</accession>
<evidence type="ECO:0000313" key="5">
    <source>
        <dbReference type="Proteomes" id="UP000228758"/>
    </source>
</evidence>
<feature type="DNA-binding region" description="H-T-H motif" evidence="2">
    <location>
        <begin position="31"/>
        <end position="50"/>
    </location>
</feature>
<dbReference type="Pfam" id="PF17920">
    <property type="entry name" value="TetR_C_16"/>
    <property type="match status" value="1"/>
</dbReference>
<dbReference type="Proteomes" id="UP000228758">
    <property type="component" value="Unassembled WGS sequence"/>
</dbReference>
<dbReference type="SUPFAM" id="SSF48498">
    <property type="entry name" value="Tetracyclin repressor-like, C-terminal domain"/>
    <property type="match status" value="1"/>
</dbReference>
<dbReference type="Pfam" id="PF00440">
    <property type="entry name" value="TetR_N"/>
    <property type="match status" value="1"/>
</dbReference>
<dbReference type="InterPro" id="IPR036271">
    <property type="entry name" value="Tet_transcr_reg_TetR-rel_C_sf"/>
</dbReference>
<feature type="domain" description="HTH tetR-type" evidence="3">
    <location>
        <begin position="8"/>
        <end position="68"/>
    </location>
</feature>
<proteinExistence type="predicted"/>
<dbReference type="Gene3D" id="1.10.357.10">
    <property type="entry name" value="Tetracycline Repressor, domain 2"/>
    <property type="match status" value="1"/>
</dbReference>
<keyword evidence="1 2" id="KW-0238">DNA-binding</keyword>
<evidence type="ECO:0000259" key="3">
    <source>
        <dbReference type="PROSITE" id="PS50977"/>
    </source>
</evidence>
<dbReference type="EMBL" id="PGFF01000001">
    <property type="protein sequence ID" value="PJJ70651.1"/>
    <property type="molecule type" value="Genomic_DNA"/>
</dbReference>
<dbReference type="GO" id="GO:0000976">
    <property type="term" value="F:transcription cis-regulatory region binding"/>
    <property type="evidence" value="ECO:0007669"/>
    <property type="project" value="TreeGrafter"/>
</dbReference>
<reference evidence="4 5" key="1">
    <citation type="submission" date="2017-11" db="EMBL/GenBank/DDBJ databases">
        <title>Genomic Encyclopedia of Archaeal and Bacterial Type Strains, Phase II (KMG-II): From Individual Species to Whole Genera.</title>
        <authorList>
            <person name="Goeker M."/>
        </authorList>
    </citation>
    <scope>NUCLEOTIDE SEQUENCE [LARGE SCALE GENOMIC DNA]</scope>
    <source>
        <strain evidence="4 5">DSM 27393</strain>
    </source>
</reference>
<dbReference type="RefSeq" id="WP_100363049.1">
    <property type="nucleotide sequence ID" value="NZ_PGFF01000001.1"/>
</dbReference>
<dbReference type="PANTHER" id="PTHR30055:SF235">
    <property type="entry name" value="TRANSCRIPTIONAL REGULATORY PROTEIN"/>
    <property type="match status" value="1"/>
</dbReference>
<dbReference type="InterPro" id="IPR009057">
    <property type="entry name" value="Homeodomain-like_sf"/>
</dbReference>
<dbReference type="InterPro" id="IPR050109">
    <property type="entry name" value="HTH-type_TetR-like_transc_reg"/>
</dbReference>
<dbReference type="InterPro" id="IPR041678">
    <property type="entry name" value="TetR_C_16"/>
</dbReference>